<sequence length="211" mass="25195">MKKIFAFLISISIVLFVLLYSIDFMAKDISYYNNFHSEYKIDEVSGLSKEWITEASDSLVKFIKNGDKEVLKKNFNEKEILHMEDVYKLFVLDRIVYITLLIISLAGIIYKLSKKENYFFNMLRKYILISYALVISFLGICSLFFSESFIYFHKLFFSNDLWLLDYETDLMIRILPEEFFFTLFVNVLMISTVAVILIYFFLRTIKFEEHN</sequence>
<keyword evidence="1" id="KW-0812">Transmembrane</keyword>
<evidence type="ECO:0000313" key="3">
    <source>
        <dbReference type="Proteomes" id="UP000823123"/>
    </source>
</evidence>
<proteinExistence type="predicted"/>
<name>A0ABS1C8T1_9FIRM</name>
<evidence type="ECO:0000256" key="1">
    <source>
        <dbReference type="SAM" id="Phobius"/>
    </source>
</evidence>
<dbReference type="Proteomes" id="UP000823123">
    <property type="component" value="Unassembled WGS sequence"/>
</dbReference>
<feature type="transmembrane region" description="Helical" evidence="1">
    <location>
        <begin position="95"/>
        <end position="113"/>
    </location>
</feature>
<organism evidence="2 3">
    <name type="scientific">Parvimonas parva</name>
    <dbReference type="NCBI Taxonomy" id="2769485"/>
    <lineage>
        <taxon>Bacteria</taxon>
        <taxon>Bacillati</taxon>
        <taxon>Bacillota</taxon>
        <taxon>Tissierellia</taxon>
        <taxon>Tissierellales</taxon>
        <taxon>Peptoniphilaceae</taxon>
        <taxon>Parvimonas</taxon>
    </lineage>
</organism>
<keyword evidence="1" id="KW-0472">Membrane</keyword>
<protein>
    <submittedName>
        <fullName evidence="2">TIGR01906 family membrane protein</fullName>
    </submittedName>
</protein>
<feature type="transmembrane region" description="Helical" evidence="1">
    <location>
        <begin position="125"/>
        <end position="145"/>
    </location>
</feature>
<evidence type="ECO:0000313" key="2">
    <source>
        <dbReference type="EMBL" id="MBK1468475.1"/>
    </source>
</evidence>
<feature type="transmembrane region" description="Helical" evidence="1">
    <location>
        <begin position="179"/>
        <end position="202"/>
    </location>
</feature>
<keyword evidence="1" id="KW-1133">Transmembrane helix</keyword>
<dbReference type="InterPro" id="IPR010178">
    <property type="entry name" value="Lit"/>
</dbReference>
<dbReference type="RefSeq" id="WP_201275395.1">
    <property type="nucleotide sequence ID" value="NZ_JACVDA010000009.1"/>
</dbReference>
<dbReference type="EMBL" id="JACVDA010000009">
    <property type="protein sequence ID" value="MBK1468475.1"/>
    <property type="molecule type" value="Genomic_DNA"/>
</dbReference>
<accession>A0ABS1C8T1</accession>
<gene>
    <name evidence="2" type="ORF">IBJ83_03985</name>
</gene>
<reference evidence="2 3" key="1">
    <citation type="submission" date="2020-09" db="EMBL/GenBank/DDBJ databases">
        <title>Parvimonas S3374 sp. nov.</title>
        <authorList>
            <person name="Buhl M."/>
        </authorList>
    </citation>
    <scope>NUCLEOTIDE SEQUENCE [LARGE SCALE GENOMIC DNA]</scope>
    <source>
        <strain evidence="2 3">S3374</strain>
    </source>
</reference>
<dbReference type="NCBIfam" id="TIGR01906">
    <property type="entry name" value="integ_TIGR01906"/>
    <property type="match status" value="1"/>
</dbReference>
<keyword evidence="3" id="KW-1185">Reference proteome</keyword>
<dbReference type="Pfam" id="PF07314">
    <property type="entry name" value="Lit"/>
    <property type="match status" value="1"/>
</dbReference>
<comment type="caution">
    <text evidence="2">The sequence shown here is derived from an EMBL/GenBank/DDBJ whole genome shotgun (WGS) entry which is preliminary data.</text>
</comment>